<keyword evidence="2" id="KW-1185">Reference proteome</keyword>
<geneLocation type="plasmid" evidence="1 2">
    <name>unnamed5</name>
</geneLocation>
<evidence type="ECO:0000313" key="2">
    <source>
        <dbReference type="Proteomes" id="UP000662986"/>
    </source>
</evidence>
<dbReference type="EMBL" id="CP070614">
    <property type="protein sequence ID" value="QSE87366.1"/>
    <property type="molecule type" value="Genomic_DNA"/>
</dbReference>
<dbReference type="Proteomes" id="UP000662986">
    <property type="component" value="Plasmid unnamed5"/>
</dbReference>
<proteinExistence type="predicted"/>
<reference evidence="1 2" key="2">
    <citation type="journal article" date="2022" name="Arch. Microbiol.">
        <title>Rhodococcus pseudokoreensis sp. nov. isolated from the rhizosphere of young M26 apple rootstocks.</title>
        <authorList>
            <person name="Kampfer P."/>
            <person name="Glaeser S.P."/>
            <person name="Blom J."/>
            <person name="Wolf J."/>
            <person name="Benning S."/>
            <person name="Schloter M."/>
            <person name="Neumann-Schaal M."/>
        </authorList>
    </citation>
    <scope>NUCLEOTIDE SEQUENCE [LARGE SCALE GENOMIC DNA]</scope>
    <source>
        <strain evidence="1 2">R79</strain>
    </source>
</reference>
<protein>
    <submittedName>
        <fullName evidence="1">Uncharacterized protein</fullName>
    </submittedName>
</protein>
<gene>
    <name evidence="1" type="ORF">JWS13_01570</name>
</gene>
<accession>A0A974ZRD3</accession>
<dbReference type="RefSeq" id="WP_206004071.1">
    <property type="nucleotide sequence ID" value="NZ_CP070614.1"/>
</dbReference>
<name>A0A974ZRD3_9NOCA</name>
<evidence type="ECO:0000313" key="1">
    <source>
        <dbReference type="EMBL" id="QSE87366.1"/>
    </source>
</evidence>
<sequence>MDVKRLPVTLDSDDQAELAVFGDPERLESDILRQWAQQHHITVRDNSESGIARALLRAGAESLREKALEAGYARLAEEQRSESREERLAHRARYANRVDRSYAE</sequence>
<reference evidence="1 2" key="1">
    <citation type="journal article" date="2021" name="Microbiol. Resour. Announc.">
        <title>Complete Genome Sequences of Two Rhodococcus sp. Strains with Large and Linear Chromosomes, Isolated from Apple Rhizosphere.</title>
        <authorList>
            <person name="Benning S."/>
            <person name="Brugnone N."/>
            <person name="Siani R."/>
            <person name="Kublik S."/>
            <person name="Schloter M."/>
            <person name="Rad V."/>
        </authorList>
    </citation>
    <scope>NUCLEOTIDE SEQUENCE [LARGE SCALE GENOMIC DNA]</scope>
    <source>
        <strain evidence="1 2">R79</strain>
    </source>
</reference>
<organism evidence="1 2">
    <name type="scientific">Rhodococcus pseudokoreensis</name>
    <dbReference type="NCBI Taxonomy" id="2811421"/>
    <lineage>
        <taxon>Bacteria</taxon>
        <taxon>Bacillati</taxon>
        <taxon>Actinomycetota</taxon>
        <taxon>Actinomycetes</taxon>
        <taxon>Mycobacteriales</taxon>
        <taxon>Nocardiaceae</taxon>
        <taxon>Rhodococcus</taxon>
    </lineage>
</organism>
<keyword evidence="1" id="KW-0614">Plasmid</keyword>